<dbReference type="Proteomes" id="UP001151287">
    <property type="component" value="Unassembled WGS sequence"/>
</dbReference>
<evidence type="ECO:0000256" key="1">
    <source>
        <dbReference type="ARBA" id="ARBA00001917"/>
    </source>
</evidence>
<keyword evidence="3" id="KW-0288">FMN</keyword>
<evidence type="ECO:0000313" key="7">
    <source>
        <dbReference type="Proteomes" id="UP001151287"/>
    </source>
</evidence>
<dbReference type="SUPFAM" id="SSF50475">
    <property type="entry name" value="FMN-binding split barrel"/>
    <property type="match status" value="1"/>
</dbReference>
<dbReference type="Gene3D" id="2.30.110.10">
    <property type="entry name" value="Electron Transport, Fmn-binding Protein, Chain A"/>
    <property type="match status" value="1"/>
</dbReference>
<comment type="cofactor">
    <cofactor evidence="1">
        <name>FMN</name>
        <dbReference type="ChEBI" id="CHEBI:58210"/>
    </cofactor>
</comment>
<keyword evidence="2" id="KW-0285">Flavoprotein</keyword>
<reference evidence="6" key="1">
    <citation type="journal article" date="2022" name="Cell">
        <title>Repeat-based holocentromeres influence genome architecture and karyotype evolution.</title>
        <authorList>
            <person name="Hofstatter P.G."/>
            <person name="Thangavel G."/>
            <person name="Lux T."/>
            <person name="Neumann P."/>
            <person name="Vondrak T."/>
            <person name="Novak P."/>
            <person name="Zhang M."/>
            <person name="Costa L."/>
            <person name="Castellani M."/>
            <person name="Scott A."/>
            <person name="Toegelov H."/>
            <person name="Fuchs J."/>
            <person name="Mata-Sucre Y."/>
            <person name="Dias Y."/>
            <person name="Vanzela A.L.L."/>
            <person name="Huettel B."/>
            <person name="Almeida C.C.S."/>
            <person name="Simkova H."/>
            <person name="Souza G."/>
            <person name="Pedrosa-Harand A."/>
            <person name="Macas J."/>
            <person name="Mayer K.F.X."/>
            <person name="Houben A."/>
            <person name="Marques A."/>
        </authorList>
    </citation>
    <scope>NUCLEOTIDE SEQUENCE</scope>
    <source>
        <strain evidence="6">RhyBre1mFocal</strain>
    </source>
</reference>
<dbReference type="PANTHER" id="PTHR33798">
    <property type="entry name" value="FLAVOPROTEIN OXYGENASE"/>
    <property type="match status" value="1"/>
</dbReference>
<organism evidence="6 7">
    <name type="scientific">Rhynchospora breviuscula</name>
    <dbReference type="NCBI Taxonomy" id="2022672"/>
    <lineage>
        <taxon>Eukaryota</taxon>
        <taxon>Viridiplantae</taxon>
        <taxon>Streptophyta</taxon>
        <taxon>Embryophyta</taxon>
        <taxon>Tracheophyta</taxon>
        <taxon>Spermatophyta</taxon>
        <taxon>Magnoliopsida</taxon>
        <taxon>Liliopsida</taxon>
        <taxon>Poales</taxon>
        <taxon>Cyperaceae</taxon>
        <taxon>Cyperoideae</taxon>
        <taxon>Rhynchosporeae</taxon>
        <taxon>Rhynchospora</taxon>
    </lineage>
</organism>
<dbReference type="Pfam" id="PF01613">
    <property type="entry name" value="Flavin_Reduct"/>
    <property type="match status" value="1"/>
</dbReference>
<dbReference type="InterPro" id="IPR012349">
    <property type="entry name" value="Split_barrel_FMN-bd"/>
</dbReference>
<dbReference type="PANTHER" id="PTHR33798:SF5">
    <property type="entry name" value="FLAVIN REDUCTASE LIKE DOMAIN-CONTAINING PROTEIN"/>
    <property type="match status" value="1"/>
</dbReference>
<comment type="similarity">
    <text evidence="4">Belongs to the flavoredoxin family.</text>
</comment>
<dbReference type="OrthoDB" id="10250990at2759"/>
<evidence type="ECO:0000256" key="2">
    <source>
        <dbReference type="ARBA" id="ARBA00022630"/>
    </source>
</evidence>
<dbReference type="AlphaFoldDB" id="A0A9P9Z3J3"/>
<dbReference type="InterPro" id="IPR002563">
    <property type="entry name" value="Flavin_Rdtase-like_dom"/>
</dbReference>
<dbReference type="GO" id="GO:0010181">
    <property type="term" value="F:FMN binding"/>
    <property type="evidence" value="ECO:0007669"/>
    <property type="project" value="InterPro"/>
</dbReference>
<gene>
    <name evidence="6" type="ORF">LUZ63_023096</name>
</gene>
<evidence type="ECO:0000313" key="6">
    <source>
        <dbReference type="EMBL" id="KAJ1681683.1"/>
    </source>
</evidence>
<feature type="domain" description="Flavin reductase like" evidence="5">
    <location>
        <begin position="19"/>
        <end position="169"/>
    </location>
</feature>
<name>A0A9P9Z3J3_9POAL</name>
<dbReference type="EMBL" id="JAMQYH010000952">
    <property type="protein sequence ID" value="KAJ1681683.1"/>
    <property type="molecule type" value="Genomic_DNA"/>
</dbReference>
<sequence>MYVDASALSPAETYRLLVGSVVPRPIAWVTSGLEVVNLAPFSSFAWVSQHPAMLGFTVNRRADRRKDTVVNIEEVGEYVVNIAGEDMLPALHASSEFLEPSESEVERVGVALAPSRVVRVPRLRDVPVAMECRFHSTTAFSPTGGEFVVGTVVAWHIADDVLTDGRIDTDKVRPLGRLAGPRYTTLGEITELPPVPGG</sequence>
<protein>
    <recommendedName>
        <fullName evidence="5">Flavin reductase like domain-containing protein</fullName>
    </recommendedName>
</protein>
<evidence type="ECO:0000259" key="5">
    <source>
        <dbReference type="SMART" id="SM00903"/>
    </source>
</evidence>
<accession>A0A9P9Z3J3</accession>
<dbReference type="SMART" id="SM00903">
    <property type="entry name" value="Flavin_Reduct"/>
    <property type="match status" value="1"/>
</dbReference>
<proteinExistence type="inferred from homology"/>
<evidence type="ECO:0000256" key="4">
    <source>
        <dbReference type="ARBA" id="ARBA00038054"/>
    </source>
</evidence>
<comment type="caution">
    <text evidence="6">The sequence shown here is derived from an EMBL/GenBank/DDBJ whole genome shotgun (WGS) entry which is preliminary data.</text>
</comment>
<evidence type="ECO:0000256" key="3">
    <source>
        <dbReference type="ARBA" id="ARBA00022643"/>
    </source>
</evidence>
<keyword evidence="7" id="KW-1185">Reference proteome</keyword>